<reference evidence="14" key="1">
    <citation type="submission" date="2020-11" db="EMBL/GenBank/DDBJ databases">
        <authorList>
            <person name="Whiteford S."/>
        </authorList>
    </citation>
    <scope>NUCLEOTIDE SEQUENCE</scope>
</reference>
<evidence type="ECO:0000313" key="15">
    <source>
        <dbReference type="Proteomes" id="UP000653454"/>
    </source>
</evidence>
<dbReference type="GO" id="GO:0004252">
    <property type="term" value="F:serine-type endopeptidase activity"/>
    <property type="evidence" value="ECO:0007669"/>
    <property type="project" value="InterPro"/>
</dbReference>
<proteinExistence type="inferred from homology"/>
<dbReference type="InterPro" id="IPR033116">
    <property type="entry name" value="TRYPSIN_SER"/>
</dbReference>
<feature type="signal peptide" evidence="12">
    <location>
        <begin position="1"/>
        <end position="16"/>
    </location>
</feature>
<evidence type="ECO:0000256" key="6">
    <source>
        <dbReference type="ARBA" id="ARBA00022825"/>
    </source>
</evidence>
<keyword evidence="8" id="KW-1199">Hemostasis impairing toxin</keyword>
<keyword evidence="5 11" id="KW-0378">Hydrolase</keyword>
<evidence type="ECO:0000256" key="8">
    <source>
        <dbReference type="ARBA" id="ARBA00023240"/>
    </source>
</evidence>
<evidence type="ECO:0000256" key="4">
    <source>
        <dbReference type="ARBA" id="ARBA00022670"/>
    </source>
</evidence>
<evidence type="ECO:0000313" key="14">
    <source>
        <dbReference type="EMBL" id="CAG9129016.1"/>
    </source>
</evidence>
<dbReference type="InterPro" id="IPR050430">
    <property type="entry name" value="Peptidase_S1"/>
</dbReference>
<dbReference type="EMBL" id="CAJHNJ030000037">
    <property type="protein sequence ID" value="CAG9129016.1"/>
    <property type="molecule type" value="Genomic_DNA"/>
</dbReference>
<dbReference type="FunFam" id="2.40.10.10:FF:000068">
    <property type="entry name" value="transmembrane protease serine 2"/>
    <property type="match status" value="1"/>
</dbReference>
<keyword evidence="6 11" id="KW-0720">Serine protease</keyword>
<evidence type="ECO:0000256" key="9">
    <source>
        <dbReference type="ARBA" id="ARBA00055534"/>
    </source>
</evidence>
<sequence>MHSAIISLAVISVALAASVPAPAQQRIVGGRPTTVDKYPFAGNIQSDLLGVVTSSVCGGSLISATAVLTAAHCVGFPASAYGVRLGSAYANSGGTVYNVASYVVHLDWTYVDEGDVAILKLARPVIFSDVVKAARIPASVYPIADGTELTAIGWGILYPGGPGPESLQEVQLKKINTSICAERYRDLNAQLDPSLHYPDVTDRMLCSGIDAGGKSTCSGDSGGPIIVNDDIVVGVISWVDRNCGAPLYPGVNSLVSAYSDWIVENAS</sequence>
<keyword evidence="7" id="KW-1015">Disulfide bond</keyword>
<comment type="function">
    <text evidence="9">Fibrinolytic activity; shows preferential cleavage of Arg-Gly bonds in all three fibrinogen chains. Contact with the caterpillars causes severe bleeding, due the anticoagulant effect of the protein.</text>
</comment>
<feature type="chain" id="PRO_5035721474" evidence="12">
    <location>
        <begin position="17"/>
        <end position="267"/>
    </location>
</feature>
<name>A0A8S4FKZ2_PLUXY</name>
<dbReference type="GO" id="GO:0090729">
    <property type="term" value="F:toxin activity"/>
    <property type="evidence" value="ECO:0007669"/>
    <property type="project" value="UniProtKB-KW"/>
</dbReference>
<dbReference type="PANTHER" id="PTHR24276">
    <property type="entry name" value="POLYSERASE-RELATED"/>
    <property type="match status" value="1"/>
</dbReference>
<evidence type="ECO:0000256" key="11">
    <source>
        <dbReference type="RuleBase" id="RU363034"/>
    </source>
</evidence>
<dbReference type="SUPFAM" id="SSF50494">
    <property type="entry name" value="Trypsin-like serine proteases"/>
    <property type="match status" value="1"/>
</dbReference>
<dbReference type="AlphaFoldDB" id="A0A8S4FKZ2"/>
<evidence type="ECO:0000256" key="7">
    <source>
        <dbReference type="ARBA" id="ARBA00023157"/>
    </source>
</evidence>
<dbReference type="PROSITE" id="PS00135">
    <property type="entry name" value="TRYPSIN_SER"/>
    <property type="match status" value="1"/>
</dbReference>
<dbReference type="GO" id="GO:0005576">
    <property type="term" value="C:extracellular region"/>
    <property type="evidence" value="ECO:0007669"/>
    <property type="project" value="UniProtKB-SubCell"/>
</dbReference>
<dbReference type="PROSITE" id="PS00134">
    <property type="entry name" value="TRYPSIN_HIS"/>
    <property type="match status" value="1"/>
</dbReference>
<evidence type="ECO:0000256" key="10">
    <source>
        <dbReference type="ARBA" id="ARBA00084094"/>
    </source>
</evidence>
<accession>A0A8S4FKZ2</accession>
<dbReference type="InterPro" id="IPR001254">
    <property type="entry name" value="Trypsin_dom"/>
</dbReference>
<evidence type="ECO:0000259" key="13">
    <source>
        <dbReference type="PROSITE" id="PS50240"/>
    </source>
</evidence>
<gene>
    <name evidence="14" type="ORF">PLXY2_LOCUS9383</name>
</gene>
<dbReference type="SMART" id="SM00020">
    <property type="entry name" value="Tryp_SPc"/>
    <property type="match status" value="1"/>
</dbReference>
<comment type="similarity">
    <text evidence="2">Belongs to the peptidase S1 family.</text>
</comment>
<dbReference type="PANTHER" id="PTHR24276:SF98">
    <property type="entry name" value="FI18310P1-RELATED"/>
    <property type="match status" value="1"/>
</dbReference>
<protein>
    <submittedName>
        <fullName evidence="14">(diamondback moth) hypothetical protein</fullName>
    </submittedName>
</protein>
<evidence type="ECO:0000256" key="2">
    <source>
        <dbReference type="ARBA" id="ARBA00007664"/>
    </source>
</evidence>
<feature type="domain" description="Peptidase S1" evidence="13">
    <location>
        <begin position="27"/>
        <end position="267"/>
    </location>
</feature>
<dbReference type="InterPro" id="IPR009003">
    <property type="entry name" value="Peptidase_S1_PA"/>
</dbReference>
<keyword evidence="15" id="KW-1185">Reference proteome</keyword>
<keyword evidence="4 11" id="KW-0645">Protease</keyword>
<dbReference type="CDD" id="cd00190">
    <property type="entry name" value="Tryp_SPc"/>
    <property type="match status" value="1"/>
</dbReference>
<dbReference type="InterPro" id="IPR043504">
    <property type="entry name" value="Peptidase_S1_PA_chymotrypsin"/>
</dbReference>
<evidence type="ECO:0000256" key="1">
    <source>
        <dbReference type="ARBA" id="ARBA00004239"/>
    </source>
</evidence>
<comment type="subcellular location">
    <subcellularLocation>
        <location evidence="1">Secreted</location>
        <location evidence="1">Extracellular space</location>
    </subcellularLocation>
</comment>
<comment type="caution">
    <text evidence="14">The sequence shown here is derived from an EMBL/GenBank/DDBJ whole genome shotgun (WGS) entry which is preliminary data.</text>
</comment>
<dbReference type="PROSITE" id="PS50240">
    <property type="entry name" value="TRYPSIN_DOM"/>
    <property type="match status" value="1"/>
</dbReference>
<keyword evidence="3" id="KW-0800">Toxin</keyword>
<evidence type="ECO:0000256" key="5">
    <source>
        <dbReference type="ARBA" id="ARBA00022801"/>
    </source>
</evidence>
<dbReference type="InterPro" id="IPR018114">
    <property type="entry name" value="TRYPSIN_HIS"/>
</dbReference>
<keyword evidence="10" id="KW-1205">Fibrinolytic toxin</keyword>
<dbReference type="GO" id="GO:0006508">
    <property type="term" value="P:proteolysis"/>
    <property type="evidence" value="ECO:0007669"/>
    <property type="project" value="UniProtKB-KW"/>
</dbReference>
<dbReference type="Pfam" id="PF00089">
    <property type="entry name" value="Trypsin"/>
    <property type="match status" value="1"/>
</dbReference>
<evidence type="ECO:0000256" key="12">
    <source>
        <dbReference type="SAM" id="SignalP"/>
    </source>
</evidence>
<dbReference type="InterPro" id="IPR001314">
    <property type="entry name" value="Peptidase_S1A"/>
</dbReference>
<evidence type="ECO:0000256" key="3">
    <source>
        <dbReference type="ARBA" id="ARBA00022656"/>
    </source>
</evidence>
<dbReference type="PRINTS" id="PR00722">
    <property type="entry name" value="CHYMOTRYPSIN"/>
</dbReference>
<keyword evidence="12" id="KW-0732">Signal</keyword>
<organism evidence="14 15">
    <name type="scientific">Plutella xylostella</name>
    <name type="common">Diamondback moth</name>
    <name type="synonym">Plutella maculipennis</name>
    <dbReference type="NCBI Taxonomy" id="51655"/>
    <lineage>
        <taxon>Eukaryota</taxon>
        <taxon>Metazoa</taxon>
        <taxon>Ecdysozoa</taxon>
        <taxon>Arthropoda</taxon>
        <taxon>Hexapoda</taxon>
        <taxon>Insecta</taxon>
        <taxon>Pterygota</taxon>
        <taxon>Neoptera</taxon>
        <taxon>Endopterygota</taxon>
        <taxon>Lepidoptera</taxon>
        <taxon>Glossata</taxon>
        <taxon>Ditrysia</taxon>
        <taxon>Yponomeutoidea</taxon>
        <taxon>Plutellidae</taxon>
        <taxon>Plutella</taxon>
    </lineage>
</organism>
<dbReference type="Proteomes" id="UP000653454">
    <property type="component" value="Unassembled WGS sequence"/>
</dbReference>
<dbReference type="Gene3D" id="2.40.10.10">
    <property type="entry name" value="Trypsin-like serine proteases"/>
    <property type="match status" value="1"/>
</dbReference>